<dbReference type="GO" id="GO:0009279">
    <property type="term" value="C:cell outer membrane"/>
    <property type="evidence" value="ECO:0007669"/>
    <property type="project" value="UniProtKB-SubCell"/>
</dbReference>
<feature type="domain" description="OmpA-like" evidence="4">
    <location>
        <begin position="225"/>
        <end position="341"/>
    </location>
</feature>
<protein>
    <submittedName>
        <fullName evidence="5">Outer membrane protein A</fullName>
    </submittedName>
</protein>
<dbReference type="InterPro" id="IPR050330">
    <property type="entry name" value="Bact_OuterMem_StrucFunc"/>
</dbReference>
<keyword evidence="2" id="KW-0472">Membrane</keyword>
<dbReference type="Gene3D" id="3.30.1330.60">
    <property type="entry name" value="OmpA-like domain"/>
    <property type="match status" value="1"/>
</dbReference>
<dbReference type="InterPro" id="IPR006664">
    <property type="entry name" value="OMP_bac"/>
</dbReference>
<evidence type="ECO:0000313" key="5">
    <source>
        <dbReference type="EMBL" id="SFV64216.1"/>
    </source>
</evidence>
<organism evidence="5">
    <name type="scientific">hydrothermal vent metagenome</name>
    <dbReference type="NCBI Taxonomy" id="652676"/>
    <lineage>
        <taxon>unclassified sequences</taxon>
        <taxon>metagenomes</taxon>
        <taxon>ecological metagenomes</taxon>
    </lineage>
</organism>
<name>A0A1W1CEL1_9ZZZZ</name>
<proteinExistence type="predicted"/>
<dbReference type="PANTHER" id="PTHR30329:SF21">
    <property type="entry name" value="LIPOPROTEIN YIAD-RELATED"/>
    <property type="match status" value="1"/>
</dbReference>
<dbReference type="CDD" id="cd07185">
    <property type="entry name" value="OmpA_C-like"/>
    <property type="match status" value="1"/>
</dbReference>
<keyword evidence="3" id="KW-0998">Cell outer membrane</keyword>
<dbReference type="InterPro" id="IPR007055">
    <property type="entry name" value="BON_dom"/>
</dbReference>
<dbReference type="SUPFAM" id="SSF103088">
    <property type="entry name" value="OmpA-like"/>
    <property type="match status" value="1"/>
</dbReference>
<evidence type="ECO:0000256" key="2">
    <source>
        <dbReference type="ARBA" id="ARBA00023136"/>
    </source>
</evidence>
<dbReference type="PANTHER" id="PTHR30329">
    <property type="entry name" value="STATOR ELEMENT OF FLAGELLAR MOTOR COMPLEX"/>
    <property type="match status" value="1"/>
</dbReference>
<dbReference type="InterPro" id="IPR036737">
    <property type="entry name" value="OmpA-like_sf"/>
</dbReference>
<dbReference type="AlphaFoldDB" id="A0A1W1CEL1"/>
<evidence type="ECO:0000259" key="4">
    <source>
        <dbReference type="PROSITE" id="PS51123"/>
    </source>
</evidence>
<reference evidence="5" key="1">
    <citation type="submission" date="2016-10" db="EMBL/GenBank/DDBJ databases">
        <authorList>
            <person name="de Groot N.N."/>
        </authorList>
    </citation>
    <scope>NUCLEOTIDE SEQUENCE</scope>
</reference>
<gene>
    <name evidence="5" type="ORF">MNB_SV-12-1440</name>
</gene>
<sequence>MKSKIFYTQLFGILLLLLIIVTAVPIYKDKIPKVLTEEIQNRLHQNKIDWVAVRAEGRDITLSGIAPTIKLHNQAIKIVEQVEGVRIVEDKISPKLIIPYGMKIDYKKNKELIFKGYMPSKESIDNLYKRVESKYSQSKLIKQIDIGTGEPKNWEELIIVLSLLLQDLDLATINIVDTQISLSGKCQNSKIKEKIVKHLQNFENIGYTIQQRIIAMDESTKVCQEKFNTLLSKNKIVFETGKSIVKAQNQTLLENLVDISSLCPKAKLEIIGHTDNRGNTTKNQELSQNRAKAVVAKLFQLGIPLEQMSAIGKGEVEPIADNETEEGRAKNRRIEFRVKGY</sequence>
<comment type="subcellular location">
    <subcellularLocation>
        <location evidence="1">Cell outer membrane</location>
    </subcellularLocation>
</comment>
<dbReference type="Pfam" id="PF04972">
    <property type="entry name" value="BON"/>
    <property type="match status" value="1"/>
</dbReference>
<dbReference type="Pfam" id="PF00691">
    <property type="entry name" value="OmpA"/>
    <property type="match status" value="1"/>
</dbReference>
<accession>A0A1W1CEL1</accession>
<dbReference type="PRINTS" id="PR01021">
    <property type="entry name" value="OMPADOMAIN"/>
</dbReference>
<dbReference type="PROSITE" id="PS51123">
    <property type="entry name" value="OMPA_2"/>
    <property type="match status" value="1"/>
</dbReference>
<dbReference type="InterPro" id="IPR006665">
    <property type="entry name" value="OmpA-like"/>
</dbReference>
<evidence type="ECO:0000256" key="1">
    <source>
        <dbReference type="ARBA" id="ARBA00004442"/>
    </source>
</evidence>
<evidence type="ECO:0000256" key="3">
    <source>
        <dbReference type="ARBA" id="ARBA00023237"/>
    </source>
</evidence>
<dbReference type="EMBL" id="FPHE01000130">
    <property type="protein sequence ID" value="SFV64216.1"/>
    <property type="molecule type" value="Genomic_DNA"/>
</dbReference>